<evidence type="ECO:0000256" key="13">
    <source>
        <dbReference type="ARBA" id="ARBA00023140"/>
    </source>
</evidence>
<dbReference type="Gene3D" id="1.10.150.120">
    <property type="entry name" value="[2Fe-2S]-binding domain"/>
    <property type="match status" value="1"/>
</dbReference>
<feature type="binding site" evidence="19">
    <location>
        <position position="132"/>
    </location>
    <ligand>
        <name>[2Fe-2S] cluster</name>
        <dbReference type="ChEBI" id="CHEBI:190135"/>
        <label>2</label>
    </ligand>
</feature>
<dbReference type="InterPro" id="IPR000674">
    <property type="entry name" value="Ald_Oxase/Xan_DH_a/b"/>
</dbReference>
<keyword evidence="10" id="KW-0560">Oxidoreductase</keyword>
<dbReference type="Pfam" id="PF00111">
    <property type="entry name" value="Fer2"/>
    <property type="match status" value="1"/>
</dbReference>
<evidence type="ECO:0000259" key="20">
    <source>
        <dbReference type="PROSITE" id="PS51085"/>
    </source>
</evidence>
<evidence type="ECO:0000256" key="6">
    <source>
        <dbReference type="ARBA" id="ARBA00022630"/>
    </source>
</evidence>
<evidence type="ECO:0000256" key="17">
    <source>
        <dbReference type="PIRSR" id="PIRSR000127-1"/>
    </source>
</evidence>
<evidence type="ECO:0000256" key="7">
    <source>
        <dbReference type="ARBA" id="ARBA00022714"/>
    </source>
</evidence>
<comment type="cofactor">
    <cofactor evidence="1 18">
        <name>FAD</name>
        <dbReference type="ChEBI" id="CHEBI:57692"/>
    </cofactor>
</comment>
<dbReference type="InterPro" id="IPR037165">
    <property type="entry name" value="AldOxase/xan_DH_Mopterin-bd_sf"/>
</dbReference>
<comment type="catalytic activity">
    <reaction evidence="15">
        <text>indole-3-acetaldehyde + O2 + H2O = (indol-3-yl)acetate + H2O2 + H(+)</text>
        <dbReference type="Rhea" id="RHEA:16277"/>
        <dbReference type="ChEBI" id="CHEBI:15377"/>
        <dbReference type="ChEBI" id="CHEBI:15378"/>
        <dbReference type="ChEBI" id="CHEBI:15379"/>
        <dbReference type="ChEBI" id="CHEBI:16240"/>
        <dbReference type="ChEBI" id="CHEBI:18086"/>
        <dbReference type="ChEBI" id="CHEBI:30854"/>
        <dbReference type="EC" id="1.2.3.7"/>
    </reaction>
</comment>
<dbReference type="GO" id="GO:0005506">
    <property type="term" value="F:iron ion binding"/>
    <property type="evidence" value="ECO:0007669"/>
    <property type="project" value="InterPro"/>
</dbReference>
<keyword evidence="8 19" id="KW-0479">Metal-binding</keyword>
<keyword evidence="9 18" id="KW-0274">FAD</keyword>
<dbReference type="GO" id="GO:0071949">
    <property type="term" value="F:FAD binding"/>
    <property type="evidence" value="ECO:0007669"/>
    <property type="project" value="InterPro"/>
</dbReference>
<dbReference type="Gene3D" id="3.30.365.10">
    <property type="entry name" value="Aldehyde oxidase/xanthine dehydrogenase, molybdopterin binding domain"/>
    <property type="match status" value="4"/>
</dbReference>
<feature type="domain" description="2Fe-2S ferredoxin-type" evidence="20">
    <location>
        <begin position="25"/>
        <end position="110"/>
    </location>
</feature>
<dbReference type="InterPro" id="IPR016169">
    <property type="entry name" value="FAD-bd_PCMH_sub2"/>
</dbReference>
<feature type="binding site" evidence="18">
    <location>
        <position position="411"/>
    </location>
    <ligand>
        <name>FAD</name>
        <dbReference type="ChEBI" id="CHEBI:57692"/>
    </ligand>
</feature>
<dbReference type="InterPro" id="IPR036010">
    <property type="entry name" value="2Fe-2S_ferredoxin-like_sf"/>
</dbReference>
<evidence type="ECO:0000256" key="2">
    <source>
        <dbReference type="ARBA" id="ARBA00004275"/>
    </source>
</evidence>
<evidence type="ECO:0000256" key="10">
    <source>
        <dbReference type="ARBA" id="ARBA00023002"/>
    </source>
</evidence>
<keyword evidence="12 19" id="KW-0411">Iron-sulfur</keyword>
<evidence type="ECO:0000256" key="5">
    <source>
        <dbReference type="ARBA" id="ARBA00022505"/>
    </source>
</evidence>
<dbReference type="InterPro" id="IPR005107">
    <property type="entry name" value="CO_DH_flav_C"/>
</dbReference>
<dbReference type="InterPro" id="IPR036856">
    <property type="entry name" value="Ald_Oxase/Xan_DH_a/b_sf"/>
</dbReference>
<proteinExistence type="inferred from homology"/>
<comment type="cofactor">
    <cofactor evidence="14">
        <name>[2Fe-2S] cluster</name>
        <dbReference type="ChEBI" id="CHEBI:190135"/>
    </cofactor>
</comment>
<keyword evidence="23" id="KW-1185">Reference proteome</keyword>
<evidence type="ECO:0000313" key="23">
    <source>
        <dbReference type="Proteomes" id="UP001431783"/>
    </source>
</evidence>
<keyword evidence="5 19" id="KW-0500">Molybdenum</keyword>
<dbReference type="InterPro" id="IPR016208">
    <property type="entry name" value="Ald_Oxase/xanthine_DH-like"/>
</dbReference>
<dbReference type="PIRSF" id="PIRSF000127">
    <property type="entry name" value="Xanthine_DH"/>
    <property type="match status" value="1"/>
</dbReference>
<keyword evidence="7 19" id="KW-0001">2Fe-2S</keyword>
<name>A0AAW1VEV2_9CUCU</name>
<protein>
    <recommendedName>
        <fullName evidence="16">Indole-3-acetaldehyde oxidase</fullName>
    </recommendedName>
</protein>
<dbReference type="Gene3D" id="3.30.465.10">
    <property type="match status" value="1"/>
</dbReference>
<evidence type="ECO:0000256" key="9">
    <source>
        <dbReference type="ARBA" id="ARBA00022827"/>
    </source>
</evidence>
<dbReference type="PROSITE" id="PS51085">
    <property type="entry name" value="2FE2S_FER_2"/>
    <property type="match status" value="1"/>
</dbReference>
<dbReference type="InterPro" id="IPR001041">
    <property type="entry name" value="2Fe-2S_ferredoxin-type"/>
</dbReference>
<feature type="binding site" evidence="19">
    <location>
        <position position="74"/>
    </location>
    <ligand>
        <name>[2Fe-2S] cluster</name>
        <dbReference type="ChEBI" id="CHEBI:190135"/>
        <label>1</label>
    </ligand>
</feature>
<dbReference type="Pfam" id="PF03450">
    <property type="entry name" value="CO_deh_flav_C"/>
    <property type="match status" value="1"/>
</dbReference>
<feature type="binding site" evidence="19">
    <location>
        <position position="71"/>
    </location>
    <ligand>
        <name>[2Fe-2S] cluster</name>
        <dbReference type="ChEBI" id="CHEBI:190135"/>
        <label>1</label>
    </ligand>
</feature>
<dbReference type="InterPro" id="IPR002888">
    <property type="entry name" value="2Fe-2S-bd"/>
</dbReference>
<comment type="subcellular location">
    <subcellularLocation>
        <location evidence="2">Peroxisome</location>
    </subcellularLocation>
</comment>
<feature type="binding site" evidence="19">
    <location>
        <position position="168"/>
    </location>
    <ligand>
        <name>[2Fe-2S] cluster</name>
        <dbReference type="ChEBI" id="CHEBI:190135"/>
        <label>2</label>
    </ligand>
</feature>
<dbReference type="CDD" id="cd00207">
    <property type="entry name" value="fer2"/>
    <property type="match status" value="1"/>
</dbReference>
<dbReference type="GO" id="GO:0005777">
    <property type="term" value="C:peroxisome"/>
    <property type="evidence" value="ECO:0007669"/>
    <property type="project" value="UniProtKB-SubCell"/>
</dbReference>
<dbReference type="Gene3D" id="3.10.20.30">
    <property type="match status" value="1"/>
</dbReference>
<dbReference type="InterPro" id="IPR002346">
    <property type="entry name" value="Mopterin_DH_FAD-bd"/>
</dbReference>
<evidence type="ECO:0000256" key="3">
    <source>
        <dbReference type="ARBA" id="ARBA00006849"/>
    </source>
</evidence>
<dbReference type="FunFam" id="3.30.390.50:FF:000003">
    <property type="entry name" value="Aldehyde oxidase1"/>
    <property type="match status" value="1"/>
</dbReference>
<keyword evidence="6" id="KW-0285">Flavoprotein</keyword>
<evidence type="ECO:0000256" key="4">
    <source>
        <dbReference type="ARBA" id="ARBA00011738"/>
    </source>
</evidence>
<dbReference type="InterPro" id="IPR036318">
    <property type="entry name" value="FAD-bd_PCMH-like_sf"/>
</dbReference>
<dbReference type="InterPro" id="IPR036683">
    <property type="entry name" value="CO_DH_flav_C_dom_sf"/>
</dbReference>
<accession>A0AAW1VEV2</accession>
<dbReference type="SMART" id="SM01008">
    <property type="entry name" value="Ald_Xan_dh_C"/>
    <property type="match status" value="1"/>
</dbReference>
<evidence type="ECO:0000256" key="14">
    <source>
        <dbReference type="ARBA" id="ARBA00034078"/>
    </source>
</evidence>
<dbReference type="SUPFAM" id="SSF55447">
    <property type="entry name" value="CO dehydrogenase flavoprotein C-terminal domain-like"/>
    <property type="match status" value="1"/>
</dbReference>
<dbReference type="InterPro" id="IPR006058">
    <property type="entry name" value="2Fe2S_fd_BS"/>
</dbReference>
<feature type="binding site" evidence="19">
    <location>
        <position position="892"/>
    </location>
    <ligand>
        <name>Mo-molybdopterin</name>
        <dbReference type="ChEBI" id="CHEBI:71302"/>
    </ligand>
    <ligandPart>
        <name>Mo</name>
        <dbReference type="ChEBI" id="CHEBI:28685"/>
    </ligandPart>
</feature>
<comment type="cofactor">
    <cofactor evidence="19">
        <name>Mo-molybdopterin</name>
        <dbReference type="ChEBI" id="CHEBI:71302"/>
    </cofactor>
    <text evidence="19">Binds 1 Mo-molybdopterin (Mo-MPT) cofactor per subunit.</text>
</comment>
<dbReference type="Proteomes" id="UP001431783">
    <property type="component" value="Unassembled WGS sequence"/>
</dbReference>
<dbReference type="Pfam" id="PF20256">
    <property type="entry name" value="MoCoBD_2"/>
    <property type="match status" value="1"/>
</dbReference>
<dbReference type="SUPFAM" id="SSF56176">
    <property type="entry name" value="FAD-binding/transporter-associated domain-like"/>
    <property type="match status" value="1"/>
</dbReference>
<dbReference type="SUPFAM" id="SSF47741">
    <property type="entry name" value="CO dehydrogenase ISP C-domain like"/>
    <property type="match status" value="1"/>
</dbReference>
<feature type="active site" description="Proton acceptor" evidence="17">
    <location>
        <position position="1217"/>
    </location>
</feature>
<feature type="binding site" evidence="19">
    <location>
        <position position="135"/>
    </location>
    <ligand>
        <name>[2Fe-2S] cluster</name>
        <dbReference type="ChEBI" id="CHEBI:190135"/>
        <label>2</label>
    </ligand>
</feature>
<gene>
    <name evidence="22" type="ORF">WA026_017380</name>
</gene>
<feature type="binding site" evidence="19">
    <location>
        <position position="166"/>
    </location>
    <ligand>
        <name>[2Fe-2S] cluster</name>
        <dbReference type="ChEBI" id="CHEBI:190135"/>
        <label>2</label>
    </ligand>
</feature>
<dbReference type="SUPFAM" id="SSF54665">
    <property type="entry name" value="CO dehydrogenase molybdoprotein N-domain-like"/>
    <property type="match status" value="1"/>
</dbReference>
<dbReference type="PANTHER" id="PTHR11908:SF132">
    <property type="entry name" value="ALDEHYDE OXIDASE 1-RELATED"/>
    <property type="match status" value="1"/>
</dbReference>
<dbReference type="GO" id="GO:0050302">
    <property type="term" value="F:indole-3-acetaldehyde oxidase activity"/>
    <property type="evidence" value="ECO:0007669"/>
    <property type="project" value="UniProtKB-EC"/>
</dbReference>
<reference evidence="22 23" key="1">
    <citation type="submission" date="2023-03" db="EMBL/GenBank/DDBJ databases">
        <title>Genome insight into feeding habits of ladybird beetles.</title>
        <authorList>
            <person name="Li H.-S."/>
            <person name="Huang Y.-H."/>
            <person name="Pang H."/>
        </authorList>
    </citation>
    <scope>NUCLEOTIDE SEQUENCE [LARGE SCALE GENOMIC DNA]</scope>
    <source>
        <strain evidence="22">SYSU_2023b</strain>
        <tissue evidence="22">Whole body</tissue>
    </source>
</reference>
<dbReference type="AlphaFoldDB" id="A0AAW1VEV2"/>
<dbReference type="InterPro" id="IPR046867">
    <property type="entry name" value="AldOxase/xan_DH_MoCoBD2"/>
</dbReference>
<comment type="cofactor">
    <cofactor evidence="19">
        <name>[2Fe-2S] cluster</name>
        <dbReference type="ChEBI" id="CHEBI:190135"/>
    </cofactor>
    <text evidence="19">Binds 2 [2Fe-2S] clusters.</text>
</comment>
<feature type="domain" description="FAD-binding PCMH-type" evidence="21">
    <location>
        <begin position="222"/>
        <end position="403"/>
    </location>
</feature>
<evidence type="ECO:0000256" key="18">
    <source>
        <dbReference type="PIRSR" id="PIRSR000127-2"/>
    </source>
</evidence>
<dbReference type="InterPro" id="IPR012675">
    <property type="entry name" value="Beta-grasp_dom_sf"/>
</dbReference>
<evidence type="ECO:0000256" key="15">
    <source>
        <dbReference type="ARBA" id="ARBA00052415"/>
    </source>
</evidence>
<comment type="caution">
    <text evidence="22">The sequence shown here is derived from an EMBL/GenBank/DDBJ whole genome shotgun (WGS) entry which is preliminary data.</text>
</comment>
<dbReference type="FunFam" id="3.30.465.10:FF:000013">
    <property type="entry name" value="Aldehyde oxidase"/>
    <property type="match status" value="1"/>
</dbReference>
<evidence type="ECO:0000256" key="16">
    <source>
        <dbReference type="ARBA" id="ARBA00072265"/>
    </source>
</evidence>
<dbReference type="FunFam" id="3.30.365.10:FF:000008">
    <property type="entry name" value="Aldehyde oxidase1"/>
    <property type="match status" value="1"/>
</dbReference>
<dbReference type="EMBL" id="JARQZJ010000131">
    <property type="protein sequence ID" value="KAK9891894.1"/>
    <property type="molecule type" value="Genomic_DNA"/>
</dbReference>
<evidence type="ECO:0000256" key="19">
    <source>
        <dbReference type="PIRSR" id="PIRSR000127-3"/>
    </source>
</evidence>
<dbReference type="InterPro" id="IPR036884">
    <property type="entry name" value="2Fe-2S-bd_dom_sf"/>
</dbReference>
<dbReference type="PROSITE" id="PS51387">
    <property type="entry name" value="FAD_PCMH"/>
    <property type="match status" value="1"/>
</dbReference>
<evidence type="ECO:0000313" key="22">
    <source>
        <dbReference type="EMBL" id="KAK9891894.1"/>
    </source>
</evidence>
<dbReference type="Pfam" id="PF00941">
    <property type="entry name" value="FAD_binding_5"/>
    <property type="match status" value="1"/>
</dbReference>
<keyword evidence="11 19" id="KW-0408">Iron</keyword>
<evidence type="ECO:0000259" key="21">
    <source>
        <dbReference type="PROSITE" id="PS51387"/>
    </source>
</evidence>
<dbReference type="Gene3D" id="3.30.390.50">
    <property type="entry name" value="CO dehydrogenase flavoprotein, C-terminal domain"/>
    <property type="match status" value="1"/>
</dbReference>
<dbReference type="PROSITE" id="PS00197">
    <property type="entry name" value="2FE2S_FER_1"/>
    <property type="match status" value="1"/>
</dbReference>
<dbReference type="InterPro" id="IPR016166">
    <property type="entry name" value="FAD-bd_PCMH"/>
</dbReference>
<feature type="binding site" evidence="19">
    <location>
        <position position="779"/>
    </location>
    <ligand>
        <name>Mo-molybdopterin</name>
        <dbReference type="ChEBI" id="CHEBI:71302"/>
    </ligand>
    <ligandPart>
        <name>Mo</name>
        <dbReference type="ChEBI" id="CHEBI:28685"/>
    </ligandPart>
</feature>
<organism evidence="22 23">
    <name type="scientific">Henosepilachna vigintioctopunctata</name>
    <dbReference type="NCBI Taxonomy" id="420089"/>
    <lineage>
        <taxon>Eukaryota</taxon>
        <taxon>Metazoa</taxon>
        <taxon>Ecdysozoa</taxon>
        <taxon>Arthropoda</taxon>
        <taxon>Hexapoda</taxon>
        <taxon>Insecta</taxon>
        <taxon>Pterygota</taxon>
        <taxon>Neoptera</taxon>
        <taxon>Endopterygota</taxon>
        <taxon>Coleoptera</taxon>
        <taxon>Polyphaga</taxon>
        <taxon>Cucujiformia</taxon>
        <taxon>Coccinelloidea</taxon>
        <taxon>Coccinellidae</taxon>
        <taxon>Epilachninae</taxon>
        <taxon>Epilachnini</taxon>
        <taxon>Henosepilachna</taxon>
    </lineage>
</organism>
<dbReference type="PANTHER" id="PTHR11908">
    <property type="entry name" value="XANTHINE DEHYDROGENASE"/>
    <property type="match status" value="1"/>
</dbReference>
<dbReference type="Gene3D" id="3.90.1170.50">
    <property type="entry name" value="Aldehyde oxidase/xanthine dehydrogenase, a/b hammerhead"/>
    <property type="match status" value="1"/>
</dbReference>
<comment type="subunit">
    <text evidence="4">Homodimer.</text>
</comment>
<dbReference type="GO" id="GO:0051537">
    <property type="term" value="F:2 iron, 2 sulfur cluster binding"/>
    <property type="evidence" value="ECO:0007669"/>
    <property type="project" value="UniProtKB-KW"/>
</dbReference>
<dbReference type="Pfam" id="PF01315">
    <property type="entry name" value="Ald_Xan_dh_C"/>
    <property type="match status" value="1"/>
</dbReference>
<feature type="binding site" evidence="19">
    <location>
        <position position="1044"/>
    </location>
    <ligand>
        <name>Mo-molybdopterin</name>
        <dbReference type="ChEBI" id="CHEBI:71302"/>
    </ligand>
    <ligandPart>
        <name>Mo</name>
        <dbReference type="ChEBI" id="CHEBI:28685"/>
    </ligandPart>
</feature>
<evidence type="ECO:0000256" key="11">
    <source>
        <dbReference type="ARBA" id="ARBA00023004"/>
    </source>
</evidence>
<dbReference type="Pfam" id="PF01799">
    <property type="entry name" value="Fer2_2"/>
    <property type="match status" value="1"/>
</dbReference>
<feature type="binding site" evidence="19">
    <location>
        <position position="66"/>
    </location>
    <ligand>
        <name>[2Fe-2S] cluster</name>
        <dbReference type="ChEBI" id="CHEBI:190135"/>
        <label>1</label>
    </ligand>
</feature>
<dbReference type="SUPFAM" id="SSF54292">
    <property type="entry name" value="2Fe-2S ferredoxin-like"/>
    <property type="match status" value="1"/>
</dbReference>
<keyword evidence="13" id="KW-0576">Peroxisome</keyword>
<evidence type="ECO:0000256" key="12">
    <source>
        <dbReference type="ARBA" id="ARBA00023014"/>
    </source>
</evidence>
<dbReference type="InterPro" id="IPR008274">
    <property type="entry name" value="AldOxase/xan_DH_MoCoBD1"/>
</dbReference>
<dbReference type="Pfam" id="PF02738">
    <property type="entry name" value="MoCoBD_1"/>
    <property type="match status" value="1"/>
</dbReference>
<dbReference type="FunFam" id="3.30.365.10:FF:000001">
    <property type="entry name" value="Xanthine dehydrogenase oxidase"/>
    <property type="match status" value="1"/>
</dbReference>
<feature type="binding site" evidence="19">
    <location>
        <position position="92"/>
    </location>
    <ligand>
        <name>[2Fe-2S] cluster</name>
        <dbReference type="ChEBI" id="CHEBI:190135"/>
        <label>1</label>
    </ligand>
</feature>
<feature type="binding site" evidence="19">
    <location>
        <position position="748"/>
    </location>
    <ligand>
        <name>Mo-molybdopterin</name>
        <dbReference type="ChEBI" id="CHEBI:71302"/>
    </ligand>
    <ligandPart>
        <name>Mo</name>
        <dbReference type="ChEBI" id="CHEBI:28685"/>
    </ligandPart>
</feature>
<dbReference type="SMART" id="SM01092">
    <property type="entry name" value="CO_deh_flav_C"/>
    <property type="match status" value="1"/>
</dbReference>
<sequence>MENIFPWSWDSCDEKSISNREICGKSIKFTVQGEEHIVKLDEIDPLTTLNDYLRYIAFLTGTKKMCNEGGCGACVVAVTKPNDDEIMAVNSCLVSVLTCHDWKIETIEGIGNPVKGYNPIQVALAEFNGTQCGYCSPGFVMNMYALCDKKKPSMKEVENSFGGNICRCTGYRPIITSFKSLCKDASVDVLGTYPDIEDFVFVNSGEVPKTTEFVNIRKPLSLSFLKAKWIKVFTLRDLLSYLSTIRNETYMLVAGNTAKGVYEFPPSEMYIDIIEVDELMLYGITNNTLTIGANISLTKTMELFYQIAKTNSKFAYLKTMADHLDLVANIPVRNVGTLAGNLMIKYLHNEFPSDIFLILELFAAIIVIVDTNGREIRKTLPEFLKYQMRKKVIKHIQLSGLSKRYKYETYKVMPRSQNAHAIVNAGISLKLDSRNYVQRARIIFGNIHANFIHASRTELFLIGKELFNNTTLQGCLNSLADELKPENLPPEPSPAFRKQLAISLMYKAILSFAPSEILNSKVRSGGAKMARPVSRGIQDYETNESLYPLTRAIPKIEAQAQTSGQAEYIEDIPDLHHQLYGKFILAKAAPNSKIIKIDTSKALLLTGVIKVFTKDDIPGENNFYPKPFGMNKVERIFCDGIVEYYDQPVGLLVATNRKILSEATKLVEIVYTPSEITPFLTTRDVLQRKAIDRLSEGTELKPKKIGEDVTHKLSGKFDLEGQYHFHMETQCCLAVPTEDGMDMYPSSQWMGLVQFATSNMLKIPQSNIHVKVRRCGGGFGAKISRTNQISCAAGLAAWLLKRPVRVSLTLKENMKFVGKRFPFCADYEVEVNDGGVIQHLTSKMYTDEGIGTNETMITDLVFKMLTANYNTDPFDIVYYRVKTDTPTNTWLRAPGSAECLAFLESLMDHIAYELNMDPVDVRINNKTKEKELIKYIGDLIEWAEINERKNIISTFNKENRWKKRGISVVPMMFLYVPRGPLTATISIYHADGSVSISHAGIEIGQGINTKVAQVCAYKLNIPMEKIRILPSNTFNSANCVETGASVTTEAICYSVIRACDDLLLRLKPYRKEDESQTWEELLQAAAQNFVNLTAIAQYDPMAPFVNPYPIYGACAAEVEVDILTGQYQVLRVDLIEDVGTSLSPFVDIGQVEGAFIMGMGYYTTEKLIFDENGKLLTNNTWHYKPPGIKDIPIDFRIKFPKNNINPLGVLQSKAIGEPPLCLSVSVPLAIRNAVASARTDSDPSQPKYYFFNGPSTVENTFMNCLNDYKQYTL</sequence>
<dbReference type="SUPFAM" id="SSF56003">
    <property type="entry name" value="Molybdenum cofactor-binding domain"/>
    <property type="match status" value="1"/>
</dbReference>
<evidence type="ECO:0000256" key="8">
    <source>
        <dbReference type="ARBA" id="ARBA00022723"/>
    </source>
</evidence>
<comment type="similarity">
    <text evidence="3">Belongs to the xanthine dehydrogenase family.</text>
</comment>
<evidence type="ECO:0000256" key="1">
    <source>
        <dbReference type="ARBA" id="ARBA00001974"/>
    </source>
</evidence>